<evidence type="ECO:0008006" key="3">
    <source>
        <dbReference type="Google" id="ProtNLM"/>
    </source>
</evidence>
<dbReference type="SUPFAM" id="SSF53335">
    <property type="entry name" value="S-adenosyl-L-methionine-dependent methyltransferases"/>
    <property type="match status" value="1"/>
</dbReference>
<dbReference type="InterPro" id="IPR029063">
    <property type="entry name" value="SAM-dependent_MTases_sf"/>
</dbReference>
<proteinExistence type="predicted"/>
<dbReference type="CDD" id="cd02440">
    <property type="entry name" value="AdoMet_MTases"/>
    <property type="match status" value="1"/>
</dbReference>
<dbReference type="RefSeq" id="WP_305893156.1">
    <property type="nucleotide sequence ID" value="NZ_JAUZVZ010000007.1"/>
</dbReference>
<name>A0ABT9GXV3_9GAMM</name>
<organism evidence="1 2">
    <name type="scientific">Alkalimonas collagenimarina</name>
    <dbReference type="NCBI Taxonomy" id="400390"/>
    <lineage>
        <taxon>Bacteria</taxon>
        <taxon>Pseudomonadati</taxon>
        <taxon>Pseudomonadota</taxon>
        <taxon>Gammaproteobacteria</taxon>
        <taxon>Alkalimonas</taxon>
    </lineage>
</organism>
<gene>
    <name evidence="1" type="ORF">Q3O60_06825</name>
</gene>
<comment type="caution">
    <text evidence="1">The sequence shown here is derived from an EMBL/GenBank/DDBJ whole genome shotgun (WGS) entry which is preliminary data.</text>
</comment>
<evidence type="ECO:0000313" key="2">
    <source>
        <dbReference type="Proteomes" id="UP001231616"/>
    </source>
</evidence>
<protein>
    <recommendedName>
        <fullName evidence="3">Methyltransferase domain-containing protein</fullName>
    </recommendedName>
</protein>
<dbReference type="EMBL" id="JAUZVZ010000007">
    <property type="protein sequence ID" value="MDP4535894.1"/>
    <property type="molecule type" value="Genomic_DNA"/>
</dbReference>
<reference evidence="1 2" key="1">
    <citation type="submission" date="2023-08" db="EMBL/GenBank/DDBJ databases">
        <authorList>
            <person name="Joshi A."/>
            <person name="Thite S."/>
        </authorList>
    </citation>
    <scope>NUCLEOTIDE SEQUENCE [LARGE SCALE GENOMIC DNA]</scope>
    <source>
        <strain evidence="1 2">AC40</strain>
    </source>
</reference>
<accession>A0ABT9GXV3</accession>
<dbReference type="Proteomes" id="UP001231616">
    <property type="component" value="Unassembled WGS sequence"/>
</dbReference>
<evidence type="ECO:0000313" key="1">
    <source>
        <dbReference type="EMBL" id="MDP4535894.1"/>
    </source>
</evidence>
<sequence>MSYQLGPRAEGVKQNIALIRLHLDNNARSAIDIGCNEGVITAYLDALGLNVVGFEADEGYAKTAEQFQQSNYSNAEICHHALSLDDLDELPDVDVIVFLSVNQQLSKIYSNEYAESFFIKLFEKAKSQLFFQPCLLHDKYGSQQGFVENDALSAKEYFDNILHEKGLLFISQLVGISINNIPKSEPYRPLIVYNKESGQSAKTRLPSMDSPNIELLRSPSQLCHIQIERAIGTRDLQCFSLVSGWHRFTATAYFIYQQLQNSIPIKYEESPLYDYYNTVQPKVFSDVWLQSGNDGDIGVLANMPLNRYVSWLPWFETIDHVDDMLAGISQAPLIPDWDLHAFGPQTNAQVLTELKRIRDLVVTFNQRGYEPELNADGFIRGYILKNGESSRFIITAGQHRLAVMAALGFKTALIKFQPGYKRVIDSSEVESWPLVKKQVYTVQQALNIFNGIFNATGLGFK</sequence>
<dbReference type="Gene3D" id="3.40.50.150">
    <property type="entry name" value="Vaccinia Virus protein VP39"/>
    <property type="match status" value="1"/>
</dbReference>
<keyword evidence="2" id="KW-1185">Reference proteome</keyword>